<dbReference type="Proteomes" id="UP001596414">
    <property type="component" value="Unassembled WGS sequence"/>
</dbReference>
<dbReference type="EMBL" id="JBHSZQ010000047">
    <property type="protein sequence ID" value="MFC7127028.1"/>
    <property type="molecule type" value="Genomic_DNA"/>
</dbReference>
<feature type="region of interest" description="Disordered" evidence="1">
    <location>
        <begin position="1"/>
        <end position="32"/>
    </location>
</feature>
<reference evidence="2 3" key="1">
    <citation type="journal article" date="2014" name="Int. J. Syst. Evol. Microbiol.">
        <title>Complete genome sequence of Corynebacterium casei LMG S-19264T (=DSM 44701T), isolated from a smear-ripened cheese.</title>
        <authorList>
            <consortium name="US DOE Joint Genome Institute (JGI-PGF)"/>
            <person name="Walter F."/>
            <person name="Albersmeier A."/>
            <person name="Kalinowski J."/>
            <person name="Ruckert C."/>
        </authorList>
    </citation>
    <scope>NUCLEOTIDE SEQUENCE [LARGE SCALE GENOMIC DNA]</scope>
    <source>
        <strain evidence="2 3">CGMCC 4.7215</strain>
    </source>
</reference>
<evidence type="ECO:0000256" key="1">
    <source>
        <dbReference type="SAM" id="MobiDB-lite"/>
    </source>
</evidence>
<proteinExistence type="predicted"/>
<name>A0ABD5X715_9EURY</name>
<dbReference type="AlphaFoldDB" id="A0ABD5X715"/>
<organism evidence="2 3">
    <name type="scientific">Halovenus rubra</name>
    <dbReference type="NCBI Taxonomy" id="869890"/>
    <lineage>
        <taxon>Archaea</taxon>
        <taxon>Methanobacteriati</taxon>
        <taxon>Methanobacteriota</taxon>
        <taxon>Stenosarchaea group</taxon>
        <taxon>Halobacteria</taxon>
        <taxon>Halobacteriales</taxon>
        <taxon>Haloarculaceae</taxon>
        <taxon>Halovenus</taxon>
    </lineage>
</organism>
<evidence type="ECO:0000313" key="2">
    <source>
        <dbReference type="EMBL" id="MFC7127028.1"/>
    </source>
</evidence>
<gene>
    <name evidence="2" type="ORF">ACFQJ7_13515</name>
</gene>
<comment type="caution">
    <text evidence="2">The sequence shown here is derived from an EMBL/GenBank/DDBJ whole genome shotgun (WGS) entry which is preliminary data.</text>
</comment>
<sequence length="52" mass="5444">MTDHSTSATSLQCGHETTANSDPTDGRARAAEEAANLVAETLRSSQAPQNSR</sequence>
<protein>
    <submittedName>
        <fullName evidence="2">Uncharacterized protein</fullName>
    </submittedName>
</protein>
<accession>A0ABD5X715</accession>
<feature type="compositionally biased region" description="Polar residues" evidence="1">
    <location>
        <begin position="1"/>
        <end position="23"/>
    </location>
</feature>
<dbReference type="RefSeq" id="WP_267637120.1">
    <property type="nucleotide sequence ID" value="NZ_JAODIY010000009.1"/>
</dbReference>
<evidence type="ECO:0000313" key="3">
    <source>
        <dbReference type="Proteomes" id="UP001596414"/>
    </source>
</evidence>